<proteinExistence type="predicted"/>
<accession>A0A382BJK5</accession>
<organism evidence="1">
    <name type="scientific">marine metagenome</name>
    <dbReference type="NCBI Taxonomy" id="408172"/>
    <lineage>
        <taxon>unclassified sequences</taxon>
        <taxon>metagenomes</taxon>
        <taxon>ecological metagenomes</taxon>
    </lineage>
</organism>
<sequence>MVRLGRKEPLVTGSFYDHAVFIYMKLLVGEFGCRSLIL</sequence>
<name>A0A382BJK5_9ZZZZ</name>
<dbReference type="AlphaFoldDB" id="A0A382BJK5"/>
<gene>
    <name evidence="1" type="ORF">METZ01_LOCUS166575</name>
</gene>
<protein>
    <submittedName>
        <fullName evidence="1">Uncharacterized protein</fullName>
    </submittedName>
</protein>
<reference evidence="1" key="1">
    <citation type="submission" date="2018-05" db="EMBL/GenBank/DDBJ databases">
        <authorList>
            <person name="Lanie J.A."/>
            <person name="Ng W.-L."/>
            <person name="Kazmierczak K.M."/>
            <person name="Andrzejewski T.M."/>
            <person name="Davidsen T.M."/>
            <person name="Wayne K.J."/>
            <person name="Tettelin H."/>
            <person name="Glass J.I."/>
            <person name="Rusch D."/>
            <person name="Podicherti R."/>
            <person name="Tsui H.-C.T."/>
            <person name="Winkler M.E."/>
        </authorList>
    </citation>
    <scope>NUCLEOTIDE SEQUENCE</scope>
</reference>
<dbReference type="EMBL" id="UINC01030016">
    <property type="protein sequence ID" value="SVB13721.1"/>
    <property type="molecule type" value="Genomic_DNA"/>
</dbReference>
<evidence type="ECO:0000313" key="1">
    <source>
        <dbReference type="EMBL" id="SVB13721.1"/>
    </source>
</evidence>